<dbReference type="InterPro" id="IPR019734">
    <property type="entry name" value="TPR_rpt"/>
</dbReference>
<dbReference type="OMA" id="CNQMLCE"/>
<dbReference type="AlphaFoldDB" id="A0A7M7RG83"/>
<dbReference type="InParanoid" id="A0A7M7RG83"/>
<dbReference type="PANTHER" id="PTHR21405">
    <property type="entry name" value="CDNA SEQUENCE BC021608"/>
    <property type="match status" value="1"/>
</dbReference>
<dbReference type="SUPFAM" id="SSF48452">
    <property type="entry name" value="TPR-like"/>
    <property type="match status" value="1"/>
</dbReference>
<feature type="repeat" description="TPR" evidence="4">
    <location>
        <begin position="49"/>
        <end position="82"/>
    </location>
</feature>
<name>A0A7M7RG83_STRPU</name>
<dbReference type="RefSeq" id="XP_796143.3">
    <property type="nucleotide sequence ID" value="XM_791050.5"/>
</dbReference>
<dbReference type="Pfam" id="PF13181">
    <property type="entry name" value="TPR_8"/>
    <property type="match status" value="2"/>
</dbReference>
<evidence type="ECO:0000256" key="3">
    <source>
        <dbReference type="ARBA" id="ARBA00022803"/>
    </source>
</evidence>
<dbReference type="FunFam" id="1.25.40.10:FF:000213">
    <property type="entry name" value="Tetratricopeptide repeat domain 36"/>
    <property type="match status" value="1"/>
</dbReference>
<evidence type="ECO:0000313" key="5">
    <source>
        <dbReference type="EnsemblMetazoa" id="XP_796143"/>
    </source>
</evidence>
<evidence type="ECO:0000256" key="1">
    <source>
        <dbReference type="ARBA" id="ARBA00006995"/>
    </source>
</evidence>
<proteinExistence type="inferred from homology"/>
<dbReference type="PANTHER" id="PTHR21405:SF0">
    <property type="entry name" value="TETRATRICOPEPTIDE REPEAT PROTEIN 36"/>
    <property type="match status" value="1"/>
</dbReference>
<dbReference type="KEGG" id="spu:591490"/>
<dbReference type="InterPro" id="IPR011990">
    <property type="entry name" value="TPR-like_helical_dom_sf"/>
</dbReference>
<organism evidence="5 6">
    <name type="scientific">Strongylocentrotus purpuratus</name>
    <name type="common">Purple sea urchin</name>
    <dbReference type="NCBI Taxonomy" id="7668"/>
    <lineage>
        <taxon>Eukaryota</taxon>
        <taxon>Metazoa</taxon>
        <taxon>Echinodermata</taxon>
        <taxon>Eleutherozoa</taxon>
        <taxon>Echinozoa</taxon>
        <taxon>Echinoidea</taxon>
        <taxon>Euechinoidea</taxon>
        <taxon>Echinacea</taxon>
        <taxon>Camarodonta</taxon>
        <taxon>Echinidea</taxon>
        <taxon>Strongylocentrotidae</taxon>
        <taxon>Strongylocentrotus</taxon>
    </lineage>
</organism>
<dbReference type="SMART" id="SM00028">
    <property type="entry name" value="TPR"/>
    <property type="match status" value="3"/>
</dbReference>
<evidence type="ECO:0008006" key="7">
    <source>
        <dbReference type="Google" id="ProtNLM"/>
    </source>
</evidence>
<dbReference type="GeneID" id="591490"/>
<reference evidence="5" key="2">
    <citation type="submission" date="2021-01" db="UniProtKB">
        <authorList>
            <consortium name="EnsemblMetazoa"/>
        </authorList>
    </citation>
    <scope>IDENTIFICATION</scope>
</reference>
<keyword evidence="2" id="KW-0677">Repeat</keyword>
<evidence type="ECO:0000256" key="2">
    <source>
        <dbReference type="ARBA" id="ARBA00022737"/>
    </source>
</evidence>
<dbReference type="Gene3D" id="1.25.40.10">
    <property type="entry name" value="Tetratricopeptide repeat domain"/>
    <property type="match status" value="1"/>
</dbReference>
<dbReference type="EnsemblMetazoa" id="XM_791050">
    <property type="protein sequence ID" value="XP_796143"/>
    <property type="gene ID" value="LOC591490"/>
</dbReference>
<protein>
    <recommendedName>
        <fullName evidence="7">Tetratricopeptide repeat protein 36</fullName>
    </recommendedName>
</protein>
<evidence type="ECO:0000256" key="4">
    <source>
        <dbReference type="PROSITE-ProRule" id="PRU00339"/>
    </source>
</evidence>
<dbReference type="InterPro" id="IPR038906">
    <property type="entry name" value="TTC36"/>
</dbReference>
<keyword evidence="6" id="KW-1185">Reference proteome</keyword>
<dbReference type="CTD" id="143941"/>
<dbReference type="Proteomes" id="UP000007110">
    <property type="component" value="Unassembled WGS sequence"/>
</dbReference>
<keyword evidence="3 4" id="KW-0802">TPR repeat</keyword>
<sequence>MSKQSAHDAAVLDAVFNPLLPVGQEIPEEQPEEILEAEIQDESDDDKRAKELEVEGVKSAEANDFDAALNYFSQAVSIAPNRASCYNNRAQALRLRGDVDGALEDLNHAIELSQGRGKAACQAYTQRGLIYRLEKKDDEALADFKRAANLGSPFARTQVIQMNPYSAMCNQMLSEVIGQLREEQCQD</sequence>
<accession>A0A7M7RG83</accession>
<dbReference type="PROSITE" id="PS50005">
    <property type="entry name" value="TPR"/>
    <property type="match status" value="1"/>
</dbReference>
<dbReference type="OrthoDB" id="539634at2759"/>
<dbReference type="FunCoup" id="A0A7M7RG83">
    <property type="interactions" value="116"/>
</dbReference>
<dbReference type="GO" id="GO:0006570">
    <property type="term" value="P:tyrosine metabolic process"/>
    <property type="evidence" value="ECO:0000318"/>
    <property type="project" value="GO_Central"/>
</dbReference>
<comment type="similarity">
    <text evidence="1">Belongs to the TTC36 family.</text>
</comment>
<evidence type="ECO:0000313" key="6">
    <source>
        <dbReference type="Proteomes" id="UP000007110"/>
    </source>
</evidence>
<reference evidence="6" key="1">
    <citation type="submission" date="2015-02" db="EMBL/GenBank/DDBJ databases">
        <title>Genome sequencing for Strongylocentrotus purpuratus.</title>
        <authorList>
            <person name="Murali S."/>
            <person name="Liu Y."/>
            <person name="Vee V."/>
            <person name="English A."/>
            <person name="Wang M."/>
            <person name="Skinner E."/>
            <person name="Han Y."/>
            <person name="Muzny D.M."/>
            <person name="Worley K.C."/>
            <person name="Gibbs R.A."/>
        </authorList>
    </citation>
    <scope>NUCLEOTIDE SEQUENCE</scope>
</reference>